<comment type="caution">
    <text evidence="2">The sequence shown here is derived from an EMBL/GenBank/DDBJ whole genome shotgun (WGS) entry which is preliminary data.</text>
</comment>
<evidence type="ECO:0000313" key="2">
    <source>
        <dbReference type="EMBL" id="OSJ33020.1"/>
    </source>
</evidence>
<reference evidence="2 3" key="1">
    <citation type="submission" date="2017-03" db="EMBL/GenBank/DDBJ databases">
        <title>Whole genome sequences of fourteen strains of Bradyrhizobium canariense and one strain of Bradyrhizobium japonicum isolated from Lupinus (Papilionoideae: Genisteae) species in Algeria.</title>
        <authorList>
            <person name="Crovadore J."/>
            <person name="Chekireb D."/>
            <person name="Brachmann A."/>
            <person name="Chablais R."/>
            <person name="Cochard B."/>
            <person name="Lefort F."/>
        </authorList>
    </citation>
    <scope>NUCLEOTIDE SEQUENCE [LARGE SCALE GENOMIC DNA]</scope>
    <source>
        <strain evidence="2 3">UBMAN05</strain>
    </source>
</reference>
<evidence type="ECO:0000256" key="1">
    <source>
        <dbReference type="SAM" id="MobiDB-lite"/>
    </source>
</evidence>
<name>A0ABX3X9R2_9BRAD</name>
<dbReference type="Proteomes" id="UP000193884">
    <property type="component" value="Unassembled WGS sequence"/>
</dbReference>
<sequence length="116" mass="13039">MASCRLNTSSLKSTVFDYAEGWRARKVRLTASIGRLRSDGRLKLDLEGFPYQSTDEMPQPKLPQLINCIRRPATAARVSASSALVLRYLPIPMERTNGQLAHARSRPSWQLPASRK</sequence>
<dbReference type="EMBL" id="NAFK01000138">
    <property type="protein sequence ID" value="OSJ33020.1"/>
    <property type="molecule type" value="Genomic_DNA"/>
</dbReference>
<protein>
    <submittedName>
        <fullName evidence="2">Uncharacterized protein</fullName>
    </submittedName>
</protein>
<evidence type="ECO:0000313" key="3">
    <source>
        <dbReference type="Proteomes" id="UP000193884"/>
    </source>
</evidence>
<feature type="region of interest" description="Disordered" evidence="1">
    <location>
        <begin position="97"/>
        <end position="116"/>
    </location>
</feature>
<accession>A0ABX3X9R2</accession>
<keyword evidence="3" id="KW-1185">Reference proteome</keyword>
<organism evidence="2 3">
    <name type="scientific">Bradyrhizobium canariense</name>
    <dbReference type="NCBI Taxonomy" id="255045"/>
    <lineage>
        <taxon>Bacteria</taxon>
        <taxon>Pseudomonadati</taxon>
        <taxon>Pseudomonadota</taxon>
        <taxon>Alphaproteobacteria</taxon>
        <taxon>Hyphomicrobiales</taxon>
        <taxon>Nitrobacteraceae</taxon>
        <taxon>Bradyrhizobium</taxon>
    </lineage>
</organism>
<proteinExistence type="predicted"/>
<gene>
    <name evidence="2" type="ORF">BST63_06295</name>
</gene>